<evidence type="ECO:0008006" key="4">
    <source>
        <dbReference type="Google" id="ProtNLM"/>
    </source>
</evidence>
<keyword evidence="3" id="KW-1185">Reference proteome</keyword>
<evidence type="ECO:0000256" key="1">
    <source>
        <dbReference type="SAM" id="Phobius"/>
    </source>
</evidence>
<dbReference type="EMBL" id="JAAQTO010000004">
    <property type="protein sequence ID" value="NIC04094.1"/>
    <property type="molecule type" value="Genomic_DNA"/>
</dbReference>
<keyword evidence="1" id="KW-1133">Transmembrane helix</keyword>
<name>A0ABX0PMF3_9GAMM</name>
<reference evidence="2 3" key="1">
    <citation type="submission" date="2020-03" db="EMBL/GenBank/DDBJ databases">
        <title>Identification of Halomonas strains.</title>
        <authorList>
            <person name="Xiao Z."/>
            <person name="Dong F."/>
            <person name="Wang Z."/>
            <person name="Zhao J.-Y."/>
        </authorList>
    </citation>
    <scope>NUCLEOTIDE SEQUENCE [LARGE SCALE GENOMIC DNA]</scope>
    <source>
        <strain evidence="2 3">DX6</strain>
    </source>
</reference>
<accession>A0ABX0PMF3</accession>
<dbReference type="Proteomes" id="UP001318321">
    <property type="component" value="Unassembled WGS sequence"/>
</dbReference>
<gene>
    <name evidence="2" type="ORF">HBJ55_01440</name>
</gene>
<comment type="caution">
    <text evidence="2">The sequence shown here is derived from an EMBL/GenBank/DDBJ whole genome shotgun (WGS) entry which is preliminary data.</text>
</comment>
<proteinExistence type="predicted"/>
<feature type="transmembrane region" description="Helical" evidence="1">
    <location>
        <begin position="12"/>
        <end position="32"/>
    </location>
</feature>
<keyword evidence="1" id="KW-0472">Membrane</keyword>
<protein>
    <recommendedName>
        <fullName evidence="4">Transmembrane protein</fullName>
    </recommendedName>
</protein>
<keyword evidence="1" id="KW-0812">Transmembrane</keyword>
<evidence type="ECO:0000313" key="3">
    <source>
        <dbReference type="Proteomes" id="UP001318321"/>
    </source>
</evidence>
<sequence>MQEAMNVRHQRLKLLALIAVFALPMLTAWIMLTWRVGIPEEHTAHGELAPPVPSLPEWPLVERQASFDGGDWVLAFDCTRDCEALADRWWRMHRALGREAPRVTRLRIGGSAEALPGEEVSQWREMPEWQAAGAVWLLDPQGRVVLRYDDSVAERDVKDDLTRLLKRNPDPRAAEEFEGS</sequence>
<evidence type="ECO:0000313" key="2">
    <source>
        <dbReference type="EMBL" id="NIC04094.1"/>
    </source>
</evidence>
<organism evidence="2 3">
    <name type="scientific">Billgrantia bachuensis</name>
    <dbReference type="NCBI Taxonomy" id="2717286"/>
    <lineage>
        <taxon>Bacteria</taxon>
        <taxon>Pseudomonadati</taxon>
        <taxon>Pseudomonadota</taxon>
        <taxon>Gammaproteobacteria</taxon>
        <taxon>Oceanospirillales</taxon>
        <taxon>Halomonadaceae</taxon>
        <taxon>Billgrantia</taxon>
    </lineage>
</organism>